<dbReference type="InterPro" id="IPR052528">
    <property type="entry name" value="Sugar_transport-like"/>
</dbReference>
<evidence type="ECO:0000256" key="3">
    <source>
        <dbReference type="ARBA" id="ARBA00022989"/>
    </source>
</evidence>
<feature type="domain" description="Major facilitator superfamily (MFS) profile" evidence="6">
    <location>
        <begin position="185"/>
        <end position="420"/>
    </location>
</feature>
<evidence type="ECO:0000313" key="7">
    <source>
        <dbReference type="EMBL" id="KPL72691.1"/>
    </source>
</evidence>
<reference evidence="7 8" key="1">
    <citation type="submission" date="2015-07" db="EMBL/GenBank/DDBJ databases">
        <title>Genome sequence of Leptolinea tardivitalis DSM 16556.</title>
        <authorList>
            <person name="Hemp J."/>
            <person name="Ward L.M."/>
            <person name="Pace L.A."/>
            <person name="Fischer W.W."/>
        </authorList>
    </citation>
    <scope>NUCLEOTIDE SEQUENCE [LARGE SCALE GENOMIC DNA]</scope>
    <source>
        <strain evidence="7 8">YMTK-2</strain>
    </source>
</reference>
<evidence type="ECO:0000256" key="5">
    <source>
        <dbReference type="SAM" id="Phobius"/>
    </source>
</evidence>
<dbReference type="OrthoDB" id="142704at2"/>
<keyword evidence="3 5" id="KW-1133">Transmembrane helix</keyword>
<feature type="transmembrane region" description="Helical" evidence="5">
    <location>
        <begin position="184"/>
        <end position="203"/>
    </location>
</feature>
<feature type="transmembrane region" description="Helical" evidence="5">
    <location>
        <begin position="21"/>
        <end position="40"/>
    </location>
</feature>
<dbReference type="STRING" id="229920.ADM99_06285"/>
<dbReference type="InterPro" id="IPR036259">
    <property type="entry name" value="MFS_trans_sf"/>
</dbReference>
<keyword evidence="8" id="KW-1185">Reference proteome</keyword>
<dbReference type="PROSITE" id="PS50850">
    <property type="entry name" value="MFS"/>
    <property type="match status" value="1"/>
</dbReference>
<dbReference type="GO" id="GO:0005886">
    <property type="term" value="C:plasma membrane"/>
    <property type="evidence" value="ECO:0007669"/>
    <property type="project" value="UniProtKB-SubCell"/>
</dbReference>
<feature type="transmembrane region" description="Helical" evidence="5">
    <location>
        <begin position="302"/>
        <end position="320"/>
    </location>
</feature>
<feature type="transmembrane region" description="Helical" evidence="5">
    <location>
        <begin position="388"/>
        <end position="410"/>
    </location>
</feature>
<evidence type="ECO:0000256" key="1">
    <source>
        <dbReference type="ARBA" id="ARBA00004651"/>
    </source>
</evidence>
<feature type="transmembrane region" description="Helical" evidence="5">
    <location>
        <begin position="361"/>
        <end position="382"/>
    </location>
</feature>
<feature type="transmembrane region" description="Helical" evidence="5">
    <location>
        <begin position="326"/>
        <end position="349"/>
    </location>
</feature>
<feature type="transmembrane region" description="Helical" evidence="5">
    <location>
        <begin position="109"/>
        <end position="133"/>
    </location>
</feature>
<name>A0A0P6WU41_9CHLR</name>
<evidence type="ECO:0000259" key="6">
    <source>
        <dbReference type="PROSITE" id="PS50850"/>
    </source>
</evidence>
<feature type="transmembrane region" description="Helical" evidence="5">
    <location>
        <begin position="274"/>
        <end position="290"/>
    </location>
</feature>
<protein>
    <recommendedName>
        <fullName evidence="6">Major facilitator superfamily (MFS) profile domain-containing protein</fullName>
    </recommendedName>
</protein>
<sequence>MADIIRKDLKHNFIVNMGDGSFFGFGLGFSSFNTIIPLFVSTMTNSAILIGLIPAIHNVGWEFPQLFTAHRITRLPRFKPYVLLMTIQERVPFLGLAIIALLAPKLGTTVGLLLTFLLLIWQGMGAGMTANAWQNMVNRIIPSDGLATFIGLQSAGSNLLASGGAVIAGYILEKFGSANGNTNGFAICFVITFLLMAISYSLLAMTREPAREEIPEDHSKADFWRKVITIMKNDSSFRWFIISRNAFQFGMMAQAFFIIYAIKELNLSLEASGIMTGLLFITQVAANPILGRISDKWNSSNVLKGGAVCIGLASLIAWLAPSADWFYLVIILSGTATTAFWTIGIAMSLEFGTEEEKPTYVGLSNTLIAPSTILSPLIGGWLADISSFSVTFLTAAVFSIICVIIMQIFVKDRGKRHMTI</sequence>
<dbReference type="Pfam" id="PF07690">
    <property type="entry name" value="MFS_1"/>
    <property type="match status" value="1"/>
</dbReference>
<proteinExistence type="predicted"/>
<evidence type="ECO:0000256" key="2">
    <source>
        <dbReference type="ARBA" id="ARBA00022692"/>
    </source>
</evidence>
<dbReference type="InterPro" id="IPR020846">
    <property type="entry name" value="MFS_dom"/>
</dbReference>
<gene>
    <name evidence="7" type="ORF">ADM99_06285</name>
</gene>
<dbReference type="RefSeq" id="WP_062421240.1">
    <property type="nucleotide sequence ID" value="NZ_BBYA01000008.1"/>
</dbReference>
<dbReference type="GO" id="GO:0022857">
    <property type="term" value="F:transmembrane transporter activity"/>
    <property type="evidence" value="ECO:0007669"/>
    <property type="project" value="InterPro"/>
</dbReference>
<keyword evidence="2 5" id="KW-0812">Transmembrane</keyword>
<evidence type="ECO:0000256" key="4">
    <source>
        <dbReference type="ARBA" id="ARBA00023136"/>
    </source>
</evidence>
<comment type="subcellular location">
    <subcellularLocation>
        <location evidence="1">Cell membrane</location>
        <topology evidence="1">Multi-pass membrane protein</topology>
    </subcellularLocation>
</comment>
<dbReference type="PANTHER" id="PTHR23526:SF1">
    <property type="entry name" value="MAJOR FACILITATOR SUPERFAMILY MFS_1"/>
    <property type="match status" value="1"/>
</dbReference>
<dbReference type="SUPFAM" id="SSF103473">
    <property type="entry name" value="MFS general substrate transporter"/>
    <property type="match status" value="1"/>
</dbReference>
<dbReference type="InterPro" id="IPR011701">
    <property type="entry name" value="MFS"/>
</dbReference>
<dbReference type="Proteomes" id="UP000050430">
    <property type="component" value="Unassembled WGS sequence"/>
</dbReference>
<organism evidence="7 8">
    <name type="scientific">Leptolinea tardivitalis</name>
    <dbReference type="NCBI Taxonomy" id="229920"/>
    <lineage>
        <taxon>Bacteria</taxon>
        <taxon>Bacillati</taxon>
        <taxon>Chloroflexota</taxon>
        <taxon>Anaerolineae</taxon>
        <taxon>Anaerolineales</taxon>
        <taxon>Anaerolineaceae</taxon>
        <taxon>Leptolinea</taxon>
    </lineage>
</organism>
<feature type="transmembrane region" description="Helical" evidence="5">
    <location>
        <begin position="241"/>
        <end position="262"/>
    </location>
</feature>
<keyword evidence="4 5" id="KW-0472">Membrane</keyword>
<dbReference type="Gene3D" id="1.20.1250.20">
    <property type="entry name" value="MFS general substrate transporter like domains"/>
    <property type="match status" value="2"/>
</dbReference>
<feature type="transmembrane region" description="Helical" evidence="5">
    <location>
        <begin position="145"/>
        <end position="172"/>
    </location>
</feature>
<feature type="transmembrane region" description="Helical" evidence="5">
    <location>
        <begin position="81"/>
        <end position="103"/>
    </location>
</feature>
<accession>A0A0P6WU41</accession>
<dbReference type="EMBL" id="LGCK01000007">
    <property type="protein sequence ID" value="KPL72691.1"/>
    <property type="molecule type" value="Genomic_DNA"/>
</dbReference>
<dbReference type="AlphaFoldDB" id="A0A0P6WU41"/>
<comment type="caution">
    <text evidence="7">The sequence shown here is derived from an EMBL/GenBank/DDBJ whole genome shotgun (WGS) entry which is preliminary data.</text>
</comment>
<evidence type="ECO:0000313" key="8">
    <source>
        <dbReference type="Proteomes" id="UP000050430"/>
    </source>
</evidence>
<dbReference type="PANTHER" id="PTHR23526">
    <property type="entry name" value="INTEGRAL MEMBRANE TRANSPORT PROTEIN-RELATED"/>
    <property type="match status" value="1"/>
</dbReference>
<feature type="transmembrane region" description="Helical" evidence="5">
    <location>
        <begin position="46"/>
        <end position="69"/>
    </location>
</feature>